<reference evidence="1" key="1">
    <citation type="submission" date="2020-07" db="EMBL/GenBank/DDBJ databases">
        <authorList>
            <person name="Lin J."/>
        </authorList>
    </citation>
    <scope>NUCLEOTIDE SEQUENCE</scope>
</reference>
<evidence type="ECO:0000313" key="1">
    <source>
        <dbReference type="EMBL" id="CAD1840100.1"/>
    </source>
</evidence>
<gene>
    <name evidence="1" type="ORF">CB5_LOCUS23311</name>
</gene>
<proteinExistence type="predicted"/>
<accession>A0A6V7QAL4</accession>
<dbReference type="AlphaFoldDB" id="A0A6V7QAL4"/>
<sequence>MDYYASSSRQYGVLSYCLRKLLAGYDNLVQRTQIPKESWTCDMWREAEIKLESFCFCCREKLFGDTYIVLFLSTQTTLYWKNSMPYGSTKQTNLSTYIALFCSYDVSGEQKVELLVWRIRCLVDIKNKAISFLASKAFKCEAETG</sequence>
<organism evidence="1">
    <name type="scientific">Ananas comosus var. bracteatus</name>
    <name type="common">red pineapple</name>
    <dbReference type="NCBI Taxonomy" id="296719"/>
    <lineage>
        <taxon>Eukaryota</taxon>
        <taxon>Viridiplantae</taxon>
        <taxon>Streptophyta</taxon>
        <taxon>Embryophyta</taxon>
        <taxon>Tracheophyta</taxon>
        <taxon>Spermatophyta</taxon>
        <taxon>Magnoliopsida</taxon>
        <taxon>Liliopsida</taxon>
        <taxon>Poales</taxon>
        <taxon>Bromeliaceae</taxon>
        <taxon>Bromelioideae</taxon>
        <taxon>Ananas</taxon>
    </lineage>
</organism>
<name>A0A6V7QAL4_ANACO</name>
<dbReference type="EMBL" id="LR862134">
    <property type="protein sequence ID" value="CAD1840100.1"/>
    <property type="molecule type" value="Genomic_DNA"/>
</dbReference>
<protein>
    <submittedName>
        <fullName evidence="1">Uncharacterized protein</fullName>
    </submittedName>
</protein>